<dbReference type="PANTHER" id="PTHR30606:SF9">
    <property type="entry name" value="LIPID A BIOSYNTHESIS LAUROYLTRANSFERASE"/>
    <property type="match status" value="1"/>
</dbReference>
<keyword evidence="7" id="KW-1133">Transmembrane helix</keyword>
<dbReference type="GO" id="GO:0009247">
    <property type="term" value="P:glycolipid biosynthetic process"/>
    <property type="evidence" value="ECO:0007669"/>
    <property type="project" value="UniProtKB-ARBA"/>
</dbReference>
<evidence type="ECO:0000256" key="7">
    <source>
        <dbReference type="SAM" id="Phobius"/>
    </source>
</evidence>
<evidence type="ECO:0000256" key="3">
    <source>
        <dbReference type="ARBA" id="ARBA00022519"/>
    </source>
</evidence>
<dbReference type="GO" id="GO:0005886">
    <property type="term" value="C:plasma membrane"/>
    <property type="evidence" value="ECO:0007669"/>
    <property type="project" value="UniProtKB-SubCell"/>
</dbReference>
<keyword evidence="3" id="KW-0997">Cell inner membrane</keyword>
<comment type="subcellular location">
    <subcellularLocation>
        <location evidence="1">Cell inner membrane</location>
    </subcellularLocation>
</comment>
<dbReference type="PANTHER" id="PTHR30606">
    <property type="entry name" value="LIPID A BIOSYNTHESIS LAUROYL ACYLTRANSFERASE"/>
    <property type="match status" value="1"/>
</dbReference>
<feature type="transmembrane region" description="Helical" evidence="7">
    <location>
        <begin position="21"/>
        <end position="43"/>
    </location>
</feature>
<evidence type="ECO:0000313" key="9">
    <source>
        <dbReference type="EMBL" id="WQG92882.1"/>
    </source>
</evidence>
<evidence type="ECO:0000313" key="11">
    <source>
        <dbReference type="Proteomes" id="UP001326715"/>
    </source>
</evidence>
<keyword evidence="7" id="KW-0812">Transmembrane</keyword>
<evidence type="ECO:0000256" key="4">
    <source>
        <dbReference type="ARBA" id="ARBA00022679"/>
    </source>
</evidence>
<dbReference type="Pfam" id="PF03279">
    <property type="entry name" value="Lip_A_acyltrans"/>
    <property type="match status" value="1"/>
</dbReference>
<dbReference type="CDD" id="cd07984">
    <property type="entry name" value="LPLAT_LABLAT-like"/>
    <property type="match status" value="1"/>
</dbReference>
<evidence type="ECO:0000256" key="1">
    <source>
        <dbReference type="ARBA" id="ARBA00004533"/>
    </source>
</evidence>
<accession>A0A1K1PVS7</accession>
<keyword evidence="2" id="KW-1003">Cell membrane</keyword>
<keyword evidence="11" id="KW-1185">Reference proteome</keyword>
<evidence type="ECO:0000313" key="8">
    <source>
        <dbReference type="EMBL" id="SFW51850.1"/>
    </source>
</evidence>
<evidence type="ECO:0000313" key="10">
    <source>
        <dbReference type="Proteomes" id="UP000183788"/>
    </source>
</evidence>
<dbReference type="AlphaFoldDB" id="A0A1K1PVS7"/>
<name>A0A1K1PVS7_9BACT</name>
<protein>
    <submittedName>
        <fullName evidence="9">Lipid A biosynthesis acyltransferase</fullName>
    </submittedName>
    <submittedName>
        <fullName evidence="8">Predicted acyltransferase, LPLAT superfamily</fullName>
    </submittedName>
</protein>
<dbReference type="EMBL" id="FPIZ01000006">
    <property type="protein sequence ID" value="SFW51850.1"/>
    <property type="molecule type" value="Genomic_DNA"/>
</dbReference>
<keyword evidence="4 8" id="KW-0808">Transferase</keyword>
<reference evidence="8 10" key="1">
    <citation type="submission" date="2016-11" db="EMBL/GenBank/DDBJ databases">
        <authorList>
            <person name="Jaros S."/>
            <person name="Januszkiewicz K."/>
            <person name="Wedrychowicz H."/>
        </authorList>
    </citation>
    <scope>NUCLEOTIDE SEQUENCE [LARGE SCALE GENOMIC DNA]</scope>
    <source>
        <strain evidence="8 10">DSM 784</strain>
    </source>
</reference>
<dbReference type="GO" id="GO:0016746">
    <property type="term" value="F:acyltransferase activity"/>
    <property type="evidence" value="ECO:0007669"/>
    <property type="project" value="UniProtKB-KW"/>
</dbReference>
<gene>
    <name evidence="8" type="ORF">SAMN05661012_02308</name>
    <name evidence="9" type="ORF">SR876_15285</name>
</gene>
<dbReference type="EMBL" id="CP140154">
    <property type="protein sequence ID" value="WQG92882.1"/>
    <property type="molecule type" value="Genomic_DNA"/>
</dbReference>
<evidence type="ECO:0000256" key="5">
    <source>
        <dbReference type="ARBA" id="ARBA00023136"/>
    </source>
</evidence>
<dbReference type="Proteomes" id="UP000183788">
    <property type="component" value="Unassembled WGS sequence"/>
</dbReference>
<dbReference type="STRING" id="1004.SAMN05661012_02308"/>
<dbReference type="InterPro" id="IPR004960">
    <property type="entry name" value="LipA_acyltrans"/>
</dbReference>
<organism evidence="8 10">
    <name type="scientific">Chitinophaga sancti</name>
    <dbReference type="NCBI Taxonomy" id="1004"/>
    <lineage>
        <taxon>Bacteria</taxon>
        <taxon>Pseudomonadati</taxon>
        <taxon>Bacteroidota</taxon>
        <taxon>Chitinophagia</taxon>
        <taxon>Chitinophagales</taxon>
        <taxon>Chitinophagaceae</taxon>
        <taxon>Chitinophaga</taxon>
    </lineage>
</organism>
<dbReference type="OrthoDB" id="9808633at2"/>
<dbReference type="RefSeq" id="WP_072360039.1">
    <property type="nucleotide sequence ID" value="NZ_CBHWAX010000004.1"/>
</dbReference>
<keyword evidence="6 8" id="KW-0012">Acyltransferase</keyword>
<evidence type="ECO:0000256" key="2">
    <source>
        <dbReference type="ARBA" id="ARBA00022475"/>
    </source>
</evidence>
<sequence>MASWEGKSKGNKLGYSIFIGTLRYGGVLPAYILLRFVAAYYFLFSYSSSRPIFQYFHTKVGYGWWRSLWSVYRNYYVFGQVLIDKVIVMSGLSNKFTFEFEGEQYLREITTAGKGGIMLSAHLGNWEVAGHLFTRLQTRINIVMFDGEHERIKKYLSSITGERNVNIIVIKDDLSHIYAINEALSNQELVCMHADRFLAGNKTVNATFMGQEASFPAGPFLLAATFRVPVSLVFAFKETNTHYHLYATPPHAYHGRRRQGVELAVQDFVRELEGMVKKYPEQWFNYYDFWEQPKNN</sequence>
<evidence type="ECO:0000256" key="6">
    <source>
        <dbReference type="ARBA" id="ARBA00023315"/>
    </source>
</evidence>
<keyword evidence="5 7" id="KW-0472">Membrane</keyword>
<proteinExistence type="predicted"/>
<dbReference type="Proteomes" id="UP001326715">
    <property type="component" value="Chromosome"/>
</dbReference>
<reference evidence="9 11" key="2">
    <citation type="submission" date="2023-11" db="EMBL/GenBank/DDBJ databases">
        <title>MicrobeMod: A computational toolkit for identifying prokaryotic methylation and restriction-modification with nanopore sequencing.</title>
        <authorList>
            <person name="Crits-Christoph A."/>
            <person name="Kang S.C."/>
            <person name="Lee H."/>
            <person name="Ostrov N."/>
        </authorList>
    </citation>
    <scope>NUCLEOTIDE SEQUENCE [LARGE SCALE GENOMIC DNA]</scope>
    <source>
        <strain evidence="9 11">ATCC 23090</strain>
    </source>
</reference>